<evidence type="ECO:0000313" key="1">
    <source>
        <dbReference type="EMBL" id="EHR39826.1"/>
    </source>
</evidence>
<organism evidence="1 2">
    <name type="scientific">Alishewanella jeotgali KCTC 22429</name>
    <dbReference type="NCBI Taxonomy" id="1129374"/>
    <lineage>
        <taxon>Bacteria</taxon>
        <taxon>Pseudomonadati</taxon>
        <taxon>Pseudomonadota</taxon>
        <taxon>Gammaproteobacteria</taxon>
        <taxon>Alteromonadales</taxon>
        <taxon>Alteromonadaceae</taxon>
        <taxon>Alishewanella</taxon>
    </lineage>
</organism>
<keyword evidence="2" id="KW-1185">Reference proteome</keyword>
<protein>
    <submittedName>
        <fullName evidence="1">Uncharacterized protein</fullName>
    </submittedName>
</protein>
<dbReference type="STRING" id="1129374.AJE_14140"/>
<proteinExistence type="predicted"/>
<dbReference type="EMBL" id="AHTH01000048">
    <property type="protein sequence ID" value="EHR39826.1"/>
    <property type="molecule type" value="Genomic_DNA"/>
</dbReference>
<dbReference type="Proteomes" id="UP000012046">
    <property type="component" value="Unassembled WGS sequence"/>
</dbReference>
<name>H3ZHH0_9ALTE</name>
<gene>
    <name evidence="1" type="ORF">AJE_14140</name>
</gene>
<sequence length="61" mass="6989">MLWQGVFVHLIATSAAKYLFKGNFSQRMIMVCKQYVLYTADAFCSLLTADSEFIKLFRKSG</sequence>
<comment type="caution">
    <text evidence="1">The sequence shown here is derived from an EMBL/GenBank/DDBJ whole genome shotgun (WGS) entry which is preliminary data.</text>
</comment>
<reference evidence="1 2" key="1">
    <citation type="journal article" date="2012" name="J. Bacteriol.">
        <title>Genome Sequence of Extracellular-Protease-Producing Alishewanella jeotgali Isolated from Traditional Korean Fermented Seafood.</title>
        <authorList>
            <person name="Jung J."/>
            <person name="Chun J."/>
            <person name="Park W."/>
        </authorList>
    </citation>
    <scope>NUCLEOTIDE SEQUENCE [LARGE SCALE GENOMIC DNA]</scope>
    <source>
        <strain evidence="1 2">KCTC 22429</strain>
    </source>
</reference>
<evidence type="ECO:0000313" key="2">
    <source>
        <dbReference type="Proteomes" id="UP000012046"/>
    </source>
</evidence>
<dbReference type="AlphaFoldDB" id="H3ZHH0"/>
<accession>H3ZHH0</accession>